<evidence type="ECO:0000256" key="5">
    <source>
        <dbReference type="ARBA" id="ARBA00022722"/>
    </source>
</evidence>
<comment type="caution">
    <text evidence="15">The sequence shown here is derived from an EMBL/GenBank/DDBJ whole genome shotgun (WGS) entry which is preliminary data.</text>
</comment>
<dbReference type="PANTHER" id="PTHR36531:SF6">
    <property type="entry name" value="DNA REPLICATION ATP-DEPENDENT HELICASE_NUCLEASE DNA2"/>
    <property type="match status" value="1"/>
</dbReference>
<comment type="function">
    <text evidence="13">CRISPR (clustered regularly interspaced short palindromic repeat) is an adaptive immune system that provides protection against mobile genetic elements (viruses, transposable elements and conjugative plasmids). CRISPR clusters contain sequences complementary to antecedent mobile elements and target invading nucleic acids. CRISPR clusters are transcribed and processed into CRISPR RNA (crRNA).</text>
</comment>
<dbReference type="Gene3D" id="3.90.320.10">
    <property type="match status" value="1"/>
</dbReference>
<evidence type="ECO:0000256" key="2">
    <source>
        <dbReference type="ARBA" id="ARBA00009189"/>
    </source>
</evidence>
<evidence type="ECO:0000256" key="9">
    <source>
        <dbReference type="ARBA" id="ARBA00023004"/>
    </source>
</evidence>
<dbReference type="InterPro" id="IPR022765">
    <property type="entry name" value="Dna2/Cas4_DUF83"/>
</dbReference>
<dbReference type="EMBL" id="DSMG01000114">
    <property type="protein sequence ID" value="HDX32039.1"/>
    <property type="molecule type" value="Genomic_DNA"/>
</dbReference>
<keyword evidence="10 13" id="KW-0411">Iron-sulfur</keyword>
<dbReference type="GO" id="GO:0051536">
    <property type="term" value="F:iron-sulfur cluster binding"/>
    <property type="evidence" value="ECO:0007669"/>
    <property type="project" value="UniProtKB-KW"/>
</dbReference>
<keyword evidence="8 13" id="KW-0269">Exonuclease</keyword>
<dbReference type="EC" id="3.1.12.1" evidence="3 13"/>
<keyword evidence="7 13" id="KW-0378">Hydrolase</keyword>
<dbReference type="AlphaFoldDB" id="A0A7C1FGB5"/>
<comment type="cofactor">
    <cofactor evidence="13">
        <name>Mg(2+)</name>
        <dbReference type="ChEBI" id="CHEBI:18420"/>
    </cofactor>
    <cofactor evidence="13">
        <name>Mn(2+)</name>
        <dbReference type="ChEBI" id="CHEBI:29035"/>
    </cofactor>
    <text evidence="13">Mg(2+) or Mn(2+) required for ssDNA cleavage activity.</text>
</comment>
<keyword evidence="5 13" id="KW-0540">Nuclease</keyword>
<evidence type="ECO:0000256" key="3">
    <source>
        <dbReference type="ARBA" id="ARBA00012768"/>
    </source>
</evidence>
<evidence type="ECO:0000313" key="15">
    <source>
        <dbReference type="EMBL" id="HDX32039.1"/>
    </source>
</evidence>
<comment type="cofactor">
    <cofactor evidence="13">
        <name>iron-sulfur cluster</name>
        <dbReference type="ChEBI" id="CHEBI:30408"/>
    </cofactor>
</comment>
<evidence type="ECO:0000256" key="8">
    <source>
        <dbReference type="ARBA" id="ARBA00022839"/>
    </source>
</evidence>
<gene>
    <name evidence="15" type="primary">cas4</name>
    <name evidence="15" type="ORF">ENQ20_11200</name>
</gene>
<sequence>MSEFQVTIEPYPEETEKNKWLLRVTDIRQYAYCPRVVFYEYCLSGVRPLTYKMLQGLEAQHRVEELEKRRSLREYRLTEGVRHFHVALTSERLGCTALVDLVVESGEGNQRRVTPVDFKMSRREPGPHYRLQLACYGMMLEEIWQVPAPEGILYLIPLKRAVRVNLDRRLRKEAERMLAEIREMVLHERMPAPTPHRNRCVDCEFRRFCNDVW</sequence>
<organism evidence="15">
    <name type="scientific">Caldilinea aerophila</name>
    <dbReference type="NCBI Taxonomy" id="133453"/>
    <lineage>
        <taxon>Bacteria</taxon>
        <taxon>Bacillati</taxon>
        <taxon>Chloroflexota</taxon>
        <taxon>Caldilineae</taxon>
        <taxon>Caldilineales</taxon>
        <taxon>Caldilineaceae</taxon>
        <taxon>Caldilinea</taxon>
    </lineage>
</organism>
<name>A0A7C1FGB5_9CHLR</name>
<comment type="similarity">
    <text evidence="2 13">Belongs to the CRISPR-associated exonuclease Cas4 family.</text>
</comment>
<keyword evidence="6 13" id="KW-0479">Metal-binding</keyword>
<reference evidence="15" key="1">
    <citation type="journal article" date="2020" name="mSystems">
        <title>Genome- and Community-Level Interaction Insights into Carbon Utilization and Element Cycling Functions of Hydrothermarchaeota in Hydrothermal Sediment.</title>
        <authorList>
            <person name="Zhou Z."/>
            <person name="Liu Y."/>
            <person name="Xu W."/>
            <person name="Pan J."/>
            <person name="Luo Z.H."/>
            <person name="Li M."/>
        </authorList>
    </citation>
    <scope>NUCLEOTIDE SEQUENCE [LARGE SCALE GENOMIC DNA]</scope>
    <source>
        <strain evidence="15">SpSt-289</strain>
    </source>
</reference>
<protein>
    <recommendedName>
        <fullName evidence="4 13">CRISPR-associated exonuclease Cas4</fullName>
        <ecNumber evidence="3 13">3.1.12.1</ecNumber>
    </recommendedName>
</protein>
<accession>A0A7C1FGB5</accession>
<dbReference type="GO" id="GO:0046872">
    <property type="term" value="F:metal ion binding"/>
    <property type="evidence" value="ECO:0007669"/>
    <property type="project" value="UniProtKB-KW"/>
</dbReference>
<dbReference type="InterPro" id="IPR013343">
    <property type="entry name" value="CRISPR-assoc_prot_Cas4"/>
</dbReference>
<proteinExistence type="inferred from homology"/>
<comment type="cofactor">
    <cofactor evidence="1">
        <name>[4Fe-4S] cluster</name>
        <dbReference type="ChEBI" id="CHEBI:49883"/>
    </cofactor>
</comment>
<dbReference type="InterPro" id="IPR011604">
    <property type="entry name" value="PDDEXK-like_dom_sf"/>
</dbReference>
<dbReference type="GO" id="GO:0051607">
    <property type="term" value="P:defense response to virus"/>
    <property type="evidence" value="ECO:0007669"/>
    <property type="project" value="UniProtKB-KW"/>
</dbReference>
<evidence type="ECO:0000256" key="10">
    <source>
        <dbReference type="ARBA" id="ARBA00023014"/>
    </source>
</evidence>
<dbReference type="InterPro" id="IPR051827">
    <property type="entry name" value="Cas4_exonuclease"/>
</dbReference>
<dbReference type="NCBIfam" id="TIGR00372">
    <property type="entry name" value="cas4"/>
    <property type="match status" value="1"/>
</dbReference>
<keyword evidence="12 13" id="KW-0464">Manganese</keyword>
<feature type="domain" description="DUF83" evidence="14">
    <location>
        <begin position="24"/>
        <end position="209"/>
    </location>
</feature>
<keyword evidence="9 13" id="KW-0408">Iron</keyword>
<dbReference type="PANTHER" id="PTHR36531">
    <property type="entry name" value="CRISPR-ASSOCIATED EXONUCLEASE CAS4"/>
    <property type="match status" value="1"/>
</dbReference>
<evidence type="ECO:0000256" key="12">
    <source>
        <dbReference type="ARBA" id="ARBA00023211"/>
    </source>
</evidence>
<evidence type="ECO:0000256" key="1">
    <source>
        <dbReference type="ARBA" id="ARBA00001966"/>
    </source>
</evidence>
<dbReference type="Pfam" id="PF01930">
    <property type="entry name" value="Cas_Cas4"/>
    <property type="match status" value="1"/>
</dbReference>
<evidence type="ECO:0000256" key="13">
    <source>
        <dbReference type="RuleBase" id="RU365022"/>
    </source>
</evidence>
<dbReference type="GO" id="GO:0004527">
    <property type="term" value="F:exonuclease activity"/>
    <property type="evidence" value="ECO:0007669"/>
    <property type="project" value="UniProtKB-KW"/>
</dbReference>
<keyword evidence="11 13" id="KW-0051">Antiviral defense</keyword>
<evidence type="ECO:0000256" key="11">
    <source>
        <dbReference type="ARBA" id="ARBA00023118"/>
    </source>
</evidence>
<evidence type="ECO:0000256" key="7">
    <source>
        <dbReference type="ARBA" id="ARBA00022801"/>
    </source>
</evidence>
<evidence type="ECO:0000256" key="4">
    <source>
        <dbReference type="ARBA" id="ARBA00020049"/>
    </source>
</evidence>
<evidence type="ECO:0000259" key="14">
    <source>
        <dbReference type="Pfam" id="PF01930"/>
    </source>
</evidence>
<evidence type="ECO:0000256" key="6">
    <source>
        <dbReference type="ARBA" id="ARBA00022723"/>
    </source>
</evidence>